<dbReference type="SUPFAM" id="SSF52821">
    <property type="entry name" value="Rhodanese/Cell cycle control phosphatase"/>
    <property type="match status" value="3"/>
</dbReference>
<dbReference type="Gene3D" id="3.40.250.10">
    <property type="entry name" value="Rhodanese-like domain"/>
    <property type="match status" value="3"/>
</dbReference>
<gene>
    <name evidence="4" type="ORF">SAMN04488696_2275</name>
</gene>
<evidence type="ECO:0000256" key="2">
    <source>
        <dbReference type="RuleBase" id="RU000507"/>
    </source>
</evidence>
<dbReference type="InterPro" id="IPR051126">
    <property type="entry name" value="Thiosulfate_sulfurtransferase"/>
</dbReference>
<dbReference type="CDD" id="cd01448">
    <property type="entry name" value="TST_Repeat_1"/>
    <property type="match status" value="1"/>
</dbReference>
<dbReference type="PROSITE" id="PS00683">
    <property type="entry name" value="RHODANESE_2"/>
    <property type="match status" value="1"/>
</dbReference>
<feature type="domain" description="Rhodanese" evidence="3">
    <location>
        <begin position="294"/>
        <end position="415"/>
    </location>
</feature>
<dbReference type="SMART" id="SM00450">
    <property type="entry name" value="RHOD"/>
    <property type="match status" value="3"/>
</dbReference>
<evidence type="ECO:0000313" key="4">
    <source>
        <dbReference type="EMBL" id="SFM76312.1"/>
    </source>
</evidence>
<protein>
    <recommendedName>
        <fullName evidence="2">Sulfurtransferase</fullName>
    </recommendedName>
</protein>
<evidence type="ECO:0000259" key="3">
    <source>
        <dbReference type="PROSITE" id="PS50206"/>
    </source>
</evidence>
<dbReference type="PROSITE" id="PS50206">
    <property type="entry name" value="RHODANESE_3"/>
    <property type="match status" value="3"/>
</dbReference>
<accession>A0A1I4TI04</accession>
<dbReference type="InterPro" id="IPR036873">
    <property type="entry name" value="Rhodanese-like_dom_sf"/>
</dbReference>
<dbReference type="CDD" id="cd01449">
    <property type="entry name" value="TST_Repeat_2"/>
    <property type="match status" value="1"/>
</dbReference>
<keyword evidence="5" id="KW-1185">Reference proteome</keyword>
<dbReference type="PANTHER" id="PTHR43855:SF1">
    <property type="entry name" value="THIOSULFATE SULFURTRANSFERASE"/>
    <property type="match status" value="1"/>
</dbReference>
<name>A0A1I4TI04_9EURY</name>
<evidence type="ECO:0000256" key="1">
    <source>
        <dbReference type="ARBA" id="ARBA00022737"/>
    </source>
</evidence>
<dbReference type="AlphaFoldDB" id="A0A1I4TI04"/>
<feature type="domain" description="Rhodanese" evidence="3">
    <location>
        <begin position="153"/>
        <end position="262"/>
    </location>
</feature>
<keyword evidence="1" id="KW-0677">Repeat</keyword>
<sequence>MGVIFTDELLENIDKYQLIDIRSVDAYNGWKENGEAKGGHIKGARLLPYKWLHYIDWIEIVRNKNILPDDPLVIYGYDRARAEEVARQFERAGYPDVSVLNSFSEWVEKDYPMDDLERYRQLVSADWLNQLITTNNAPEYDNDRFVLCHAHYRNPSDYEEGHIPGAISMDTNSLESTETWNRRSPEELKETLEKAGITHDSTVIVYGRFSFPNNDDPFPGSSAGHLGAMRCAFIMLYAGVKDVRILNGGLQSWLDSGYDITKVPVSNFRVSFGVDIPQNPGIAVDLEGAKAILAAPDKNLVSVRSWREYIGEVSGYNYIEKKGRIPGSVFGDCGSDAYHMENYRNLDHTMREYHEVMESWEKIGITPDTHNAFYCGTGWRGSEAFFNAWLMGWDKAAVYDGGWFEWSNNDLPFETGVPEQ</sequence>
<evidence type="ECO:0000313" key="5">
    <source>
        <dbReference type="Proteomes" id="UP000198535"/>
    </source>
</evidence>
<dbReference type="InterPro" id="IPR001307">
    <property type="entry name" value="Thiosulphate_STrfase_CS"/>
</dbReference>
<keyword evidence="2 4" id="KW-0808">Transferase</keyword>
<dbReference type="Pfam" id="PF00581">
    <property type="entry name" value="Rhodanese"/>
    <property type="match status" value="3"/>
</dbReference>
<reference evidence="5" key="1">
    <citation type="submission" date="2016-10" db="EMBL/GenBank/DDBJ databases">
        <authorList>
            <person name="Varghese N."/>
            <person name="Submissions S."/>
        </authorList>
    </citation>
    <scope>NUCLEOTIDE SEQUENCE [LARGE SCALE GENOMIC DNA]</scope>
    <source>
        <strain evidence="5">Mob M</strain>
    </source>
</reference>
<dbReference type="STRING" id="487685.SAMN04488696_2275"/>
<keyword evidence="4" id="KW-0670">Pyruvate</keyword>
<dbReference type="GO" id="GO:0004792">
    <property type="term" value="F:thiosulfate-cyanide sulfurtransferase activity"/>
    <property type="evidence" value="ECO:0007669"/>
    <property type="project" value="InterPro"/>
</dbReference>
<organism evidence="4 5">
    <name type="scientific">Methanolobus profundi</name>
    <dbReference type="NCBI Taxonomy" id="487685"/>
    <lineage>
        <taxon>Archaea</taxon>
        <taxon>Methanobacteriati</taxon>
        <taxon>Methanobacteriota</taxon>
        <taxon>Stenosarchaea group</taxon>
        <taxon>Methanomicrobia</taxon>
        <taxon>Methanosarcinales</taxon>
        <taxon>Methanosarcinaceae</taxon>
        <taxon>Methanolobus</taxon>
    </lineage>
</organism>
<feature type="domain" description="Rhodanese" evidence="3">
    <location>
        <begin position="12"/>
        <end position="115"/>
    </location>
</feature>
<dbReference type="PANTHER" id="PTHR43855">
    <property type="entry name" value="THIOSULFATE SULFURTRANSFERASE"/>
    <property type="match status" value="1"/>
</dbReference>
<dbReference type="CDD" id="cd00158">
    <property type="entry name" value="RHOD"/>
    <property type="match status" value="1"/>
</dbReference>
<dbReference type="Proteomes" id="UP000198535">
    <property type="component" value="Unassembled WGS sequence"/>
</dbReference>
<dbReference type="OrthoDB" id="10492at2157"/>
<dbReference type="EMBL" id="FOUJ01000005">
    <property type="protein sequence ID" value="SFM76312.1"/>
    <property type="molecule type" value="Genomic_DNA"/>
</dbReference>
<dbReference type="InterPro" id="IPR001763">
    <property type="entry name" value="Rhodanese-like_dom"/>
</dbReference>
<proteinExistence type="predicted"/>